<keyword evidence="7" id="KW-0808">Transferase</keyword>
<evidence type="ECO:0000256" key="3">
    <source>
        <dbReference type="ARBA" id="ARBA00022898"/>
    </source>
</evidence>
<evidence type="ECO:0000256" key="1">
    <source>
        <dbReference type="ARBA" id="ARBA00001933"/>
    </source>
</evidence>
<protein>
    <recommendedName>
        <fullName evidence="2">cysteine-S-conjugate beta-lyase</fullName>
        <ecNumber evidence="2">4.4.1.13</ecNumber>
    </recommendedName>
</protein>
<evidence type="ECO:0000313" key="8">
    <source>
        <dbReference type="Proteomes" id="UP000718630"/>
    </source>
</evidence>
<dbReference type="Pfam" id="PF00155">
    <property type="entry name" value="Aminotran_1_2"/>
    <property type="match status" value="1"/>
</dbReference>
<comment type="caution">
    <text evidence="7">The sequence shown here is derived from an EMBL/GenBank/DDBJ whole genome shotgun (WGS) entry which is preliminary data.</text>
</comment>
<dbReference type="InterPro" id="IPR015422">
    <property type="entry name" value="PyrdxlP-dep_Trfase_small"/>
</dbReference>
<keyword evidence="4" id="KW-0456">Lyase</keyword>
<dbReference type="PANTHER" id="PTHR43525:SF1">
    <property type="entry name" value="PROTEIN MALY"/>
    <property type="match status" value="1"/>
</dbReference>
<dbReference type="InterPro" id="IPR015424">
    <property type="entry name" value="PyrdxlP-dep_Trfase"/>
</dbReference>
<organism evidence="7 8">
    <name type="scientific">Schaalia georgiae</name>
    <dbReference type="NCBI Taxonomy" id="52768"/>
    <lineage>
        <taxon>Bacteria</taxon>
        <taxon>Bacillati</taxon>
        <taxon>Actinomycetota</taxon>
        <taxon>Actinomycetes</taxon>
        <taxon>Actinomycetales</taxon>
        <taxon>Actinomycetaceae</taxon>
        <taxon>Schaalia</taxon>
    </lineage>
</organism>
<accession>A0A929QYM3</accession>
<dbReference type="GO" id="GO:0047804">
    <property type="term" value="F:cysteine-S-conjugate beta-lyase activity"/>
    <property type="evidence" value="ECO:0007669"/>
    <property type="project" value="UniProtKB-EC"/>
</dbReference>
<dbReference type="SUPFAM" id="SSF53383">
    <property type="entry name" value="PLP-dependent transferases"/>
    <property type="match status" value="1"/>
</dbReference>
<dbReference type="GO" id="GO:0008483">
    <property type="term" value="F:transaminase activity"/>
    <property type="evidence" value="ECO:0007669"/>
    <property type="project" value="UniProtKB-KW"/>
</dbReference>
<dbReference type="InterPro" id="IPR015421">
    <property type="entry name" value="PyrdxlP-dep_Trfase_major"/>
</dbReference>
<reference evidence="7" key="1">
    <citation type="submission" date="2020-04" db="EMBL/GenBank/DDBJ databases">
        <title>Deep metagenomics examines the oral microbiome during advanced dental caries in children, revealing novel taxa and co-occurrences with host molecules.</title>
        <authorList>
            <person name="Baker J.L."/>
            <person name="Morton J.T."/>
            <person name="Dinis M."/>
            <person name="Alvarez R."/>
            <person name="Tran N.C."/>
            <person name="Knight R."/>
            <person name="Edlund A."/>
        </authorList>
    </citation>
    <scope>NUCLEOTIDE SEQUENCE</scope>
    <source>
        <strain evidence="7">JCVI_32_bin.64</strain>
    </source>
</reference>
<dbReference type="GO" id="GO:0030170">
    <property type="term" value="F:pyridoxal phosphate binding"/>
    <property type="evidence" value="ECO:0007669"/>
    <property type="project" value="InterPro"/>
</dbReference>
<evidence type="ECO:0000313" key="7">
    <source>
        <dbReference type="EMBL" id="MBF0940012.1"/>
    </source>
</evidence>
<dbReference type="Proteomes" id="UP000718630">
    <property type="component" value="Unassembled WGS sequence"/>
</dbReference>
<dbReference type="Gene3D" id="3.90.1150.10">
    <property type="entry name" value="Aspartate Aminotransferase, domain 1"/>
    <property type="match status" value="1"/>
</dbReference>
<sequence>MTFNEHLDRWGTHSAKWDLLASPMGREALSLSVADMEFASAPPVVQAVERAAALGAYGYTEVFDDFRSAAREWQLREHEWDPGAESVRFFPRIVQCVAALCHHVLPPLLGRRPRIMTLIPAYGPILEVVERSGCELIRVPLRLEDGNARMDRALVEDALERADLLLWCNPHNPCGRVWRTEELEFIGRAALEHGTMVLSDDIHADFTRPGRTPYTPLARAVPPLWDSGRLIQCASPGKTFNTAGLEAAAVFAPGALGDHLETAKRSMGLHNPNYFAIPAAIAAWTRGQEWVADLRRYIDENLRFAVETLHGQLPQAVVTDPDGTYLIWIDARHYLPHRDSLTAACGAARVAVSPGEDFGDEYAGWFRVNAALPRVELEAGLHRLVNALTHPPK</sequence>
<feature type="domain" description="Aminotransferase class I/classII large" evidence="6">
    <location>
        <begin position="29"/>
        <end position="384"/>
    </location>
</feature>
<dbReference type="InterPro" id="IPR004839">
    <property type="entry name" value="Aminotransferase_I/II_large"/>
</dbReference>
<keyword evidence="3" id="KW-0663">Pyridoxal phosphate</keyword>
<evidence type="ECO:0000256" key="2">
    <source>
        <dbReference type="ARBA" id="ARBA00012224"/>
    </source>
</evidence>
<dbReference type="CDD" id="cd00609">
    <property type="entry name" value="AAT_like"/>
    <property type="match status" value="1"/>
</dbReference>
<dbReference type="InterPro" id="IPR051798">
    <property type="entry name" value="Class-II_PLP-Dep_Aminotrans"/>
</dbReference>
<comment type="cofactor">
    <cofactor evidence="1">
        <name>pyridoxal 5'-phosphate</name>
        <dbReference type="ChEBI" id="CHEBI:597326"/>
    </cofactor>
</comment>
<comment type="similarity">
    <text evidence="5">Belongs to the class-II pyridoxal-phosphate-dependent aminotransferase family. MalY/PatB cystathionine beta-lyase subfamily.</text>
</comment>
<evidence type="ECO:0000259" key="6">
    <source>
        <dbReference type="Pfam" id="PF00155"/>
    </source>
</evidence>
<name>A0A929QYM3_9ACTO</name>
<gene>
    <name evidence="7" type="ORF">HXK03_03955</name>
</gene>
<dbReference type="Gene3D" id="3.40.640.10">
    <property type="entry name" value="Type I PLP-dependent aspartate aminotransferase-like (Major domain)"/>
    <property type="match status" value="1"/>
</dbReference>
<dbReference type="PANTHER" id="PTHR43525">
    <property type="entry name" value="PROTEIN MALY"/>
    <property type="match status" value="1"/>
</dbReference>
<evidence type="ECO:0000256" key="5">
    <source>
        <dbReference type="ARBA" id="ARBA00037974"/>
    </source>
</evidence>
<proteinExistence type="inferred from homology"/>
<dbReference type="AlphaFoldDB" id="A0A929QYM3"/>
<dbReference type="EMBL" id="JABZFZ010000160">
    <property type="protein sequence ID" value="MBF0940012.1"/>
    <property type="molecule type" value="Genomic_DNA"/>
</dbReference>
<evidence type="ECO:0000256" key="4">
    <source>
        <dbReference type="ARBA" id="ARBA00023239"/>
    </source>
</evidence>
<dbReference type="EC" id="4.4.1.13" evidence="2"/>
<keyword evidence="7" id="KW-0032">Aminotransferase</keyword>